<keyword evidence="1" id="KW-0010">Activator</keyword>
<dbReference type="Gene3D" id="2.40.320.10">
    <property type="entry name" value="Hypothetical Protein Pfu-838710-001"/>
    <property type="match status" value="1"/>
</dbReference>
<keyword evidence="1" id="KW-0804">Transcription</keyword>
<organism evidence="2 3">
    <name type="scientific">Pochonia chlamydosporia 170</name>
    <dbReference type="NCBI Taxonomy" id="1380566"/>
    <lineage>
        <taxon>Eukaryota</taxon>
        <taxon>Fungi</taxon>
        <taxon>Dikarya</taxon>
        <taxon>Ascomycota</taxon>
        <taxon>Pezizomycotina</taxon>
        <taxon>Sordariomycetes</taxon>
        <taxon>Hypocreomycetidae</taxon>
        <taxon>Hypocreales</taxon>
        <taxon>Clavicipitaceae</taxon>
        <taxon>Pochonia</taxon>
    </lineage>
</organism>
<dbReference type="InterPro" id="IPR019095">
    <property type="entry name" value="Mediator_Med18"/>
</dbReference>
<keyword evidence="1" id="KW-0539">Nucleus</keyword>
<protein>
    <recommendedName>
        <fullName evidence="1">Mediator of RNA polymerase II transcription subunit 18</fullName>
    </recommendedName>
    <alternativeName>
        <fullName evidence="1">Mediator complex subunit 18</fullName>
    </alternativeName>
</protein>
<evidence type="ECO:0000256" key="1">
    <source>
        <dbReference type="RuleBase" id="RU364150"/>
    </source>
</evidence>
<dbReference type="Pfam" id="PF09637">
    <property type="entry name" value="Med18"/>
    <property type="match status" value="1"/>
</dbReference>
<dbReference type="GeneID" id="28846812"/>
<comment type="subcellular location">
    <subcellularLocation>
        <location evidence="1">Nucleus</location>
    </subcellularLocation>
</comment>
<reference evidence="2 3" key="1">
    <citation type="journal article" date="2016" name="PLoS Pathog.">
        <title>Biosynthesis of antibiotic leucinostatins in bio-control fungus Purpureocillium lilacinum and their inhibition on phytophthora revealed by genome mining.</title>
        <authorList>
            <person name="Wang G."/>
            <person name="Liu Z."/>
            <person name="Lin R."/>
            <person name="Li E."/>
            <person name="Mao Z."/>
            <person name="Ling J."/>
            <person name="Yang Y."/>
            <person name="Yin W.B."/>
            <person name="Xie B."/>
        </authorList>
    </citation>
    <scope>NUCLEOTIDE SEQUENCE [LARGE SCALE GENOMIC DNA]</scope>
    <source>
        <strain evidence="2">170</strain>
    </source>
</reference>
<sequence>MYELFLTSQVEEKDFNGACAVLSGFCAMSPWETVNRVLYFQGPPRPNGITNQTSIDKPLRKDAAFLWKDLHQSLSRQSFVLQARYEIVKSRDMGPSAAPVDLDSVPGILRWADFPDPPHGRPLLTQRKMVEIWEQKKLLSIMRDNNYRFKTETLEENYKFFRDEVEFCLTRQYFPRPISDYTPLESRGEGQPNPLTSMPDWDSVTPVDMQNRWILLVKSHVLQDNKPDEIRKAQDQLLSIRGELEGAFDFKTIDRKVHDTRVAQQQQGIQALPQKVIIGKS</sequence>
<comment type="subunit">
    <text evidence="1">Component of the Mediator complex.</text>
</comment>
<accession>A0A179G0R1</accession>
<dbReference type="KEGG" id="pchm:VFPPC_03301"/>
<keyword evidence="3" id="KW-1185">Reference proteome</keyword>
<name>A0A179G0R1_METCM</name>
<comment type="function">
    <text evidence="1">Component of the Mediator complex, a coactivator involved in the regulated transcription of nearly all RNA polymerase II-dependent genes. Mediator functions as a bridge to convey information from gene-specific regulatory proteins to the basal RNA polymerase II transcription machinery. Mediator is recruited to promoters by direct interactions with regulatory proteins and serves as a scaffold for the assembly of a functional preinitiation complex with RNA polymerase II and the general transcription factors.</text>
</comment>
<dbReference type="RefSeq" id="XP_018147448.1">
    <property type="nucleotide sequence ID" value="XM_018282818.1"/>
</dbReference>
<gene>
    <name evidence="1" type="primary">MED18</name>
    <name evidence="2" type="ORF">VFPPC_03301</name>
</gene>
<comment type="similarity">
    <text evidence="1">Belongs to the Mediator complex subunit 18 family.</text>
</comment>
<dbReference type="Proteomes" id="UP000078397">
    <property type="component" value="Unassembled WGS sequence"/>
</dbReference>
<dbReference type="AlphaFoldDB" id="A0A179G0R1"/>
<dbReference type="GO" id="GO:0016592">
    <property type="term" value="C:mediator complex"/>
    <property type="evidence" value="ECO:0007669"/>
    <property type="project" value="InterPro"/>
</dbReference>
<dbReference type="GO" id="GO:0006357">
    <property type="term" value="P:regulation of transcription by RNA polymerase II"/>
    <property type="evidence" value="ECO:0007669"/>
    <property type="project" value="InterPro"/>
</dbReference>
<dbReference type="OrthoDB" id="5348092at2759"/>
<keyword evidence="1" id="KW-0805">Transcription regulation</keyword>
<dbReference type="STRING" id="1380566.A0A179G0R1"/>
<dbReference type="EMBL" id="LSBJ02000002">
    <property type="protein sequence ID" value="OAQ70911.1"/>
    <property type="molecule type" value="Genomic_DNA"/>
</dbReference>
<proteinExistence type="inferred from homology"/>
<dbReference type="GO" id="GO:0003712">
    <property type="term" value="F:transcription coregulator activity"/>
    <property type="evidence" value="ECO:0007669"/>
    <property type="project" value="InterPro"/>
</dbReference>
<evidence type="ECO:0000313" key="3">
    <source>
        <dbReference type="Proteomes" id="UP000078397"/>
    </source>
</evidence>
<evidence type="ECO:0000313" key="2">
    <source>
        <dbReference type="EMBL" id="OAQ70911.1"/>
    </source>
</evidence>
<comment type="caution">
    <text evidence="2">The sequence shown here is derived from an EMBL/GenBank/DDBJ whole genome shotgun (WGS) entry which is preliminary data.</text>
</comment>